<name>J3MQG4_ORYBR</name>
<evidence type="ECO:0000313" key="1">
    <source>
        <dbReference type="EnsemblPlants" id="OB08G13430.1"/>
    </source>
</evidence>
<organism evidence="1">
    <name type="scientific">Oryza brachyantha</name>
    <name type="common">malo sina</name>
    <dbReference type="NCBI Taxonomy" id="4533"/>
    <lineage>
        <taxon>Eukaryota</taxon>
        <taxon>Viridiplantae</taxon>
        <taxon>Streptophyta</taxon>
        <taxon>Embryophyta</taxon>
        <taxon>Tracheophyta</taxon>
        <taxon>Spermatophyta</taxon>
        <taxon>Magnoliopsida</taxon>
        <taxon>Liliopsida</taxon>
        <taxon>Poales</taxon>
        <taxon>Poaceae</taxon>
        <taxon>BOP clade</taxon>
        <taxon>Oryzoideae</taxon>
        <taxon>Oryzeae</taxon>
        <taxon>Oryzinae</taxon>
        <taxon>Oryza</taxon>
    </lineage>
</organism>
<accession>J3MQG4</accession>
<dbReference type="AlphaFoldDB" id="J3MQG4"/>
<reference evidence="1" key="2">
    <citation type="submission" date="2013-04" db="UniProtKB">
        <authorList>
            <consortium name="EnsemblPlants"/>
        </authorList>
    </citation>
    <scope>IDENTIFICATION</scope>
</reference>
<dbReference type="HOGENOM" id="CLU_2577695_0_0_1"/>
<dbReference type="EnsemblPlants" id="OB08G13430.1">
    <property type="protein sequence ID" value="OB08G13430.1"/>
    <property type="gene ID" value="OB08G13430"/>
</dbReference>
<keyword evidence="2" id="KW-1185">Reference proteome</keyword>
<sequence>MHVHQHQILQCQEQLNAMRHLLELSVCSLGNQPLRKMMLAPSYASPIWSVFRLEREEMEINGSMFILLPVRYSSSSLAPTV</sequence>
<protein>
    <submittedName>
        <fullName evidence="1">Uncharacterized protein</fullName>
    </submittedName>
</protein>
<proteinExistence type="predicted"/>
<reference evidence="1" key="1">
    <citation type="journal article" date="2013" name="Nat. Commun.">
        <title>Whole-genome sequencing of Oryza brachyantha reveals mechanisms underlying Oryza genome evolution.</title>
        <authorList>
            <person name="Chen J."/>
            <person name="Huang Q."/>
            <person name="Gao D."/>
            <person name="Wang J."/>
            <person name="Lang Y."/>
            <person name="Liu T."/>
            <person name="Li B."/>
            <person name="Bai Z."/>
            <person name="Luis Goicoechea J."/>
            <person name="Liang C."/>
            <person name="Chen C."/>
            <person name="Zhang W."/>
            <person name="Sun S."/>
            <person name="Liao Y."/>
            <person name="Zhang X."/>
            <person name="Yang L."/>
            <person name="Song C."/>
            <person name="Wang M."/>
            <person name="Shi J."/>
            <person name="Liu G."/>
            <person name="Liu J."/>
            <person name="Zhou H."/>
            <person name="Zhou W."/>
            <person name="Yu Q."/>
            <person name="An N."/>
            <person name="Chen Y."/>
            <person name="Cai Q."/>
            <person name="Wang B."/>
            <person name="Liu B."/>
            <person name="Min J."/>
            <person name="Huang Y."/>
            <person name="Wu H."/>
            <person name="Li Z."/>
            <person name="Zhang Y."/>
            <person name="Yin Y."/>
            <person name="Song W."/>
            <person name="Jiang J."/>
            <person name="Jackson S.A."/>
            <person name="Wing R.A."/>
            <person name="Wang J."/>
            <person name="Chen M."/>
        </authorList>
    </citation>
    <scope>NUCLEOTIDE SEQUENCE [LARGE SCALE GENOMIC DNA]</scope>
    <source>
        <strain evidence="1">cv. IRGC 101232</strain>
    </source>
</reference>
<dbReference type="Proteomes" id="UP000006038">
    <property type="component" value="Chromosome 8"/>
</dbReference>
<dbReference type="Gramene" id="OB08G13430.1">
    <property type="protein sequence ID" value="OB08G13430.1"/>
    <property type="gene ID" value="OB08G13430"/>
</dbReference>
<evidence type="ECO:0000313" key="2">
    <source>
        <dbReference type="Proteomes" id="UP000006038"/>
    </source>
</evidence>